<evidence type="ECO:0000256" key="1">
    <source>
        <dbReference type="ARBA" id="ARBA00004651"/>
    </source>
</evidence>
<keyword evidence="9" id="KW-0997">Cell inner membrane</keyword>
<name>A0A6J5EB20_9BURK</name>
<feature type="transmembrane region" description="Helical" evidence="9">
    <location>
        <begin position="110"/>
        <end position="127"/>
    </location>
</feature>
<comment type="similarity">
    <text evidence="2 9">Belongs to the MgtC/SapB family.</text>
</comment>
<comment type="function">
    <text evidence="8">Virulence factor required for growth in low Mg(2+) medium and for intramacrophage survival. May be involved in regulating membrane potential by activating Na(+)/K(+)-ATPase.</text>
</comment>
<keyword evidence="4" id="KW-1003">Cell membrane</keyword>
<evidence type="ECO:0000256" key="7">
    <source>
        <dbReference type="ARBA" id="ARBA00023136"/>
    </source>
</evidence>
<dbReference type="InterPro" id="IPR048640">
    <property type="entry name" value="MgtC-like_C"/>
</dbReference>
<sequence>MIVADFVWRLLAAFACGVAIGLERQMRQRTAGLRTITLVASGACLFVTLGVLTGNGSAGVTQIAAYVVSGVGFLGGGVIMRDKGSIQGINTAATLWCAAAVGVLCGSGHYGPALAGTLVVLAANTVLRDLSRMINATPVASADLIRQYVITVVCREEDEIHIRTLLSNSMYSQPLSFQSLTSRDVEGAPPRVEVTATVRMHPKDQAKLELMASRISMEKGVSSISWSGTEVEPTPE</sequence>
<dbReference type="InterPro" id="IPR003416">
    <property type="entry name" value="MgtC/SapB/SrpB/YhiD_fam"/>
</dbReference>
<dbReference type="PANTHER" id="PTHR33778:SF3">
    <property type="entry name" value="PROTEIN MGTC"/>
    <property type="match status" value="1"/>
</dbReference>
<evidence type="ECO:0000256" key="6">
    <source>
        <dbReference type="ARBA" id="ARBA00022989"/>
    </source>
</evidence>
<feature type="transmembrane region" description="Helical" evidence="9">
    <location>
        <begin position="6"/>
        <end position="23"/>
    </location>
</feature>
<evidence type="ECO:0000256" key="2">
    <source>
        <dbReference type="ARBA" id="ARBA00009298"/>
    </source>
</evidence>
<dbReference type="Pfam" id="PF21770">
    <property type="entry name" value="MgtC_SapB_C"/>
    <property type="match status" value="1"/>
</dbReference>
<proteinExistence type="inferred from homology"/>
<feature type="transmembrane region" description="Helical" evidence="9">
    <location>
        <begin position="59"/>
        <end position="79"/>
    </location>
</feature>
<dbReference type="Gene3D" id="3.30.70.260">
    <property type="match status" value="1"/>
</dbReference>
<feature type="domain" description="MgtC/SapB/SrpB/YhiD N-terminal" evidence="10">
    <location>
        <begin position="10"/>
        <end position="132"/>
    </location>
</feature>
<evidence type="ECO:0000259" key="10">
    <source>
        <dbReference type="Pfam" id="PF02308"/>
    </source>
</evidence>
<protein>
    <recommendedName>
        <fullName evidence="3 9">Protein MgtC</fullName>
    </recommendedName>
</protein>
<evidence type="ECO:0000313" key="12">
    <source>
        <dbReference type="EMBL" id="CAB3762536.1"/>
    </source>
</evidence>
<evidence type="ECO:0000256" key="4">
    <source>
        <dbReference type="ARBA" id="ARBA00022475"/>
    </source>
</evidence>
<keyword evidence="6 9" id="KW-1133">Transmembrane helix</keyword>
<dbReference type="PANTHER" id="PTHR33778">
    <property type="entry name" value="PROTEIN MGTC"/>
    <property type="match status" value="1"/>
</dbReference>
<keyword evidence="5 9" id="KW-0812">Transmembrane</keyword>
<dbReference type="EMBL" id="CADIKH010000020">
    <property type="protein sequence ID" value="CAB3762536.1"/>
    <property type="molecule type" value="Genomic_DNA"/>
</dbReference>
<comment type="subcellular location">
    <subcellularLocation>
        <location evidence="9">Cell inner membrane</location>
        <topology evidence="9">Multi-pass membrane protein</topology>
    </subcellularLocation>
    <subcellularLocation>
        <location evidence="1">Cell membrane</location>
        <topology evidence="1">Multi-pass membrane protein</topology>
    </subcellularLocation>
</comment>
<accession>A0A6J5EB20</accession>
<dbReference type="InterPro" id="IPR049177">
    <property type="entry name" value="MgtC_SapB_SrpB_YhiD_N"/>
</dbReference>
<evidence type="ECO:0000256" key="3">
    <source>
        <dbReference type="ARBA" id="ARBA00013833"/>
    </source>
</evidence>
<dbReference type="RefSeq" id="WP_175228531.1">
    <property type="nucleotide sequence ID" value="NZ_CADIKH010000020.1"/>
</dbReference>
<keyword evidence="13" id="KW-1185">Reference proteome</keyword>
<evidence type="ECO:0000313" key="13">
    <source>
        <dbReference type="Proteomes" id="UP000494363"/>
    </source>
</evidence>
<dbReference type="Proteomes" id="UP000494363">
    <property type="component" value="Unassembled WGS sequence"/>
</dbReference>
<gene>
    <name evidence="12" type="primary">mgtC_2</name>
    <name evidence="12" type="ORF">LMG29542_04387</name>
</gene>
<feature type="transmembrane region" description="Helical" evidence="9">
    <location>
        <begin position="35"/>
        <end position="53"/>
    </location>
</feature>
<dbReference type="PRINTS" id="PR01837">
    <property type="entry name" value="MGTCSAPBPROT"/>
</dbReference>
<evidence type="ECO:0000259" key="11">
    <source>
        <dbReference type="Pfam" id="PF21770"/>
    </source>
</evidence>
<organism evidence="12 13">
    <name type="scientific">Paraburkholderia humisilvae</name>
    <dbReference type="NCBI Taxonomy" id="627669"/>
    <lineage>
        <taxon>Bacteria</taxon>
        <taxon>Pseudomonadati</taxon>
        <taxon>Pseudomonadota</taxon>
        <taxon>Betaproteobacteria</taxon>
        <taxon>Burkholderiales</taxon>
        <taxon>Burkholderiaceae</taxon>
        <taxon>Paraburkholderia</taxon>
    </lineage>
</organism>
<evidence type="ECO:0000256" key="9">
    <source>
        <dbReference type="RuleBase" id="RU365041"/>
    </source>
</evidence>
<dbReference type="AlphaFoldDB" id="A0A6J5EB20"/>
<feature type="domain" description="MgtC-like C-terminal" evidence="11">
    <location>
        <begin position="148"/>
        <end position="226"/>
    </location>
</feature>
<dbReference type="Pfam" id="PF02308">
    <property type="entry name" value="MgtC"/>
    <property type="match status" value="1"/>
</dbReference>
<keyword evidence="7 9" id="KW-0472">Membrane</keyword>
<reference evidence="12 13" key="1">
    <citation type="submission" date="2020-04" db="EMBL/GenBank/DDBJ databases">
        <authorList>
            <person name="De Canck E."/>
        </authorList>
    </citation>
    <scope>NUCLEOTIDE SEQUENCE [LARGE SCALE GENOMIC DNA]</scope>
    <source>
        <strain evidence="12 13">LMG 29542</strain>
    </source>
</reference>
<evidence type="ECO:0000256" key="5">
    <source>
        <dbReference type="ARBA" id="ARBA00022692"/>
    </source>
</evidence>
<evidence type="ECO:0000256" key="8">
    <source>
        <dbReference type="ARBA" id="ARBA00025369"/>
    </source>
</evidence>
<dbReference type="GO" id="GO:0005886">
    <property type="term" value="C:plasma membrane"/>
    <property type="evidence" value="ECO:0007669"/>
    <property type="project" value="UniProtKB-SubCell"/>
</dbReference>